<protein>
    <submittedName>
        <fullName evidence="5">1-acyl-sn-glycerol-3-phosphate acyltransferase</fullName>
    </submittedName>
</protein>
<accession>A0A8J3K1W5</accession>
<proteinExistence type="predicted"/>
<dbReference type="PANTHER" id="PTHR10434:SF55">
    <property type="entry name" value="POSSIBLE ACYLTRANSFERASE"/>
    <property type="match status" value="1"/>
</dbReference>
<comment type="caution">
    <text evidence="5">The sequence shown here is derived from an EMBL/GenBank/DDBJ whole genome shotgun (WGS) entry which is preliminary data.</text>
</comment>
<dbReference type="SUPFAM" id="SSF69593">
    <property type="entry name" value="Glycerol-3-phosphate (1)-acyltransferase"/>
    <property type="match status" value="1"/>
</dbReference>
<evidence type="ECO:0000313" key="5">
    <source>
        <dbReference type="EMBL" id="GIF92534.1"/>
    </source>
</evidence>
<dbReference type="GO" id="GO:0005886">
    <property type="term" value="C:plasma membrane"/>
    <property type="evidence" value="ECO:0007669"/>
    <property type="project" value="TreeGrafter"/>
</dbReference>
<name>A0A8J3K1W5_9ACTN</name>
<dbReference type="SMART" id="SM00563">
    <property type="entry name" value="PlsC"/>
    <property type="match status" value="1"/>
</dbReference>
<evidence type="ECO:0000313" key="6">
    <source>
        <dbReference type="Proteomes" id="UP000619293"/>
    </source>
</evidence>
<reference evidence="5 6" key="1">
    <citation type="submission" date="2021-01" db="EMBL/GenBank/DDBJ databases">
        <title>Whole genome shotgun sequence of Catellatospora chokoriensis NBRC 107358.</title>
        <authorList>
            <person name="Komaki H."/>
            <person name="Tamura T."/>
        </authorList>
    </citation>
    <scope>NUCLEOTIDE SEQUENCE [LARGE SCALE GENOMIC DNA]</scope>
    <source>
        <strain evidence="5 6">NBRC 107358</strain>
    </source>
</reference>
<evidence type="ECO:0000256" key="3">
    <source>
        <dbReference type="SAM" id="MobiDB-lite"/>
    </source>
</evidence>
<evidence type="ECO:0000256" key="2">
    <source>
        <dbReference type="ARBA" id="ARBA00023315"/>
    </source>
</evidence>
<evidence type="ECO:0000259" key="4">
    <source>
        <dbReference type="SMART" id="SM00563"/>
    </source>
</evidence>
<dbReference type="GO" id="GO:0006654">
    <property type="term" value="P:phosphatidic acid biosynthetic process"/>
    <property type="evidence" value="ECO:0007669"/>
    <property type="project" value="TreeGrafter"/>
</dbReference>
<dbReference type="GO" id="GO:0003841">
    <property type="term" value="F:1-acylglycerol-3-phosphate O-acyltransferase activity"/>
    <property type="evidence" value="ECO:0007669"/>
    <property type="project" value="TreeGrafter"/>
</dbReference>
<dbReference type="RefSeq" id="WP_191843517.1">
    <property type="nucleotide sequence ID" value="NZ_BAAALB010000018.1"/>
</dbReference>
<dbReference type="PANTHER" id="PTHR10434">
    <property type="entry name" value="1-ACYL-SN-GLYCEROL-3-PHOSPHATE ACYLTRANSFERASE"/>
    <property type="match status" value="1"/>
</dbReference>
<dbReference type="AlphaFoldDB" id="A0A8J3K1W5"/>
<feature type="compositionally biased region" description="Low complexity" evidence="3">
    <location>
        <begin position="235"/>
        <end position="246"/>
    </location>
</feature>
<feature type="region of interest" description="Disordered" evidence="3">
    <location>
        <begin position="224"/>
        <end position="260"/>
    </location>
</feature>
<dbReference type="Proteomes" id="UP000619293">
    <property type="component" value="Unassembled WGS sequence"/>
</dbReference>
<dbReference type="CDD" id="cd07989">
    <property type="entry name" value="LPLAT_AGPAT-like"/>
    <property type="match status" value="1"/>
</dbReference>
<dbReference type="EMBL" id="BONG01000047">
    <property type="protein sequence ID" value="GIF92534.1"/>
    <property type="molecule type" value="Genomic_DNA"/>
</dbReference>
<keyword evidence="2 5" id="KW-0012">Acyltransferase</keyword>
<dbReference type="InterPro" id="IPR002123">
    <property type="entry name" value="Plipid/glycerol_acylTrfase"/>
</dbReference>
<organism evidence="5 6">
    <name type="scientific">Catellatospora chokoriensis</name>
    <dbReference type="NCBI Taxonomy" id="310353"/>
    <lineage>
        <taxon>Bacteria</taxon>
        <taxon>Bacillati</taxon>
        <taxon>Actinomycetota</taxon>
        <taxon>Actinomycetes</taxon>
        <taxon>Micromonosporales</taxon>
        <taxon>Micromonosporaceae</taxon>
        <taxon>Catellatospora</taxon>
    </lineage>
</organism>
<keyword evidence="1" id="KW-0808">Transferase</keyword>
<dbReference type="Pfam" id="PF01553">
    <property type="entry name" value="Acyltransferase"/>
    <property type="match status" value="1"/>
</dbReference>
<feature type="compositionally biased region" description="Basic and acidic residues" evidence="3">
    <location>
        <begin position="247"/>
        <end position="260"/>
    </location>
</feature>
<keyword evidence="6" id="KW-1185">Reference proteome</keyword>
<sequence length="260" mass="28027">MARRRLGFWSRFAVCLVKPPLIALTKRDWRGWEHIPADGGVILAVNHVSHADPFTTAHYVYDSGRWPQFLGKESVFRIPLAGKILYWCRQIPVHRGTADAVKALDAAVAAVRAGGAIVIYPEGTTTKEPDLWPMRGKTGVARLALATGAPVIPIATWGPEKIFDPRTKKIRLMPKIPVSLWAGPPVDLSKWAGAEPSATVLNEMTDAVMIRLRDLLAEIRGGQAPPIWSPGGGDAAADQAVTAAADKPARPDAASKDGAR</sequence>
<evidence type="ECO:0000256" key="1">
    <source>
        <dbReference type="ARBA" id="ARBA00022679"/>
    </source>
</evidence>
<feature type="domain" description="Phospholipid/glycerol acyltransferase" evidence="4">
    <location>
        <begin position="41"/>
        <end position="159"/>
    </location>
</feature>
<gene>
    <name evidence="5" type="ORF">Cch02nite_59780</name>
</gene>